<reference evidence="2" key="1">
    <citation type="submission" date="2014-09" db="EMBL/GenBank/DDBJ databases">
        <title>Vibrio variabilis JCM 19239. (C206) whole genome shotgun sequence.</title>
        <authorList>
            <person name="Sawabe T."/>
            <person name="Meirelles P."/>
            <person name="Nakanishi M."/>
            <person name="Sayaka M."/>
            <person name="Hattori M."/>
            <person name="Ohkuma M."/>
        </authorList>
    </citation>
    <scope>NUCLEOTIDE SEQUENCE [LARGE SCALE GENOMIC DNA]</scope>
    <source>
        <strain evidence="2">JCM 19239</strain>
    </source>
</reference>
<reference evidence="2" key="2">
    <citation type="submission" date="2014-09" db="EMBL/GenBank/DDBJ databases">
        <authorList>
            <consortium name="NBRP consortium"/>
            <person name="Sawabe T."/>
            <person name="Meirelles P."/>
            <person name="Nakanishi M."/>
            <person name="Sayaka M."/>
            <person name="Hattori M."/>
            <person name="Ohkuma M."/>
        </authorList>
    </citation>
    <scope>NUCLEOTIDE SEQUENCE [LARGE SCALE GENOMIC DNA]</scope>
    <source>
        <strain evidence="2">JCM 19239</strain>
    </source>
</reference>
<comment type="caution">
    <text evidence="1">The sequence shown here is derived from an EMBL/GenBank/DDBJ whole genome shotgun (WGS) entry which is preliminary data.</text>
</comment>
<protein>
    <submittedName>
        <fullName evidence="1">ABC transporter substrate binding protein</fullName>
    </submittedName>
</protein>
<sequence>MAIFETSEHKPEAEKFVDFLLSDKGQELVQRQGYIPASESVAMPEGFPSRDEIVLMSFDAAKALENTDINKKKFAQIFDAE</sequence>
<proteinExistence type="predicted"/>
<evidence type="ECO:0000313" key="2">
    <source>
        <dbReference type="Proteomes" id="UP000029223"/>
    </source>
</evidence>
<accession>A0ABQ0JHI1</accession>
<dbReference type="Pfam" id="PF13343">
    <property type="entry name" value="SBP_bac_6"/>
    <property type="match status" value="1"/>
</dbReference>
<evidence type="ECO:0000313" key="1">
    <source>
        <dbReference type="EMBL" id="GAL28218.1"/>
    </source>
</evidence>
<dbReference type="Gene3D" id="3.40.190.10">
    <property type="entry name" value="Periplasmic binding protein-like II"/>
    <property type="match status" value="2"/>
</dbReference>
<name>A0ABQ0JHI1_9VIBR</name>
<keyword evidence="2" id="KW-1185">Reference proteome</keyword>
<organism evidence="1 2">
    <name type="scientific">Vibrio variabilis</name>
    <dbReference type="NCBI Taxonomy" id="990271"/>
    <lineage>
        <taxon>Bacteria</taxon>
        <taxon>Pseudomonadati</taxon>
        <taxon>Pseudomonadota</taxon>
        <taxon>Gammaproteobacteria</taxon>
        <taxon>Vibrionales</taxon>
        <taxon>Vibrionaceae</taxon>
        <taxon>Vibrio</taxon>
    </lineage>
</organism>
<dbReference type="Proteomes" id="UP000029223">
    <property type="component" value="Unassembled WGS sequence"/>
</dbReference>
<gene>
    <name evidence="1" type="ORF">JCM19239_5478</name>
</gene>
<dbReference type="SUPFAM" id="SSF53850">
    <property type="entry name" value="Periplasmic binding protein-like II"/>
    <property type="match status" value="1"/>
</dbReference>
<dbReference type="EMBL" id="BBMS01000039">
    <property type="protein sequence ID" value="GAL28218.1"/>
    <property type="molecule type" value="Genomic_DNA"/>
</dbReference>